<dbReference type="AlphaFoldDB" id="A0A9D2LKW3"/>
<dbReference type="Proteomes" id="UP000823824">
    <property type="component" value="Unassembled WGS sequence"/>
</dbReference>
<sequence>EIRYGDGYTFDTYEFAIADAQGADGSSLYVYDSIFEPLDANRECRGYFEVPLEVQSSESDSLELVVTFMDMEGTETELIYDIR</sequence>
<name>A0A9D2LKW3_9FIRM</name>
<accession>A0A9D2LKW3</accession>
<evidence type="ECO:0000313" key="1">
    <source>
        <dbReference type="EMBL" id="HJB14418.1"/>
    </source>
</evidence>
<protein>
    <submittedName>
        <fullName evidence="1">Uncharacterized protein</fullName>
    </submittedName>
</protein>
<comment type="caution">
    <text evidence="1">The sequence shown here is derived from an EMBL/GenBank/DDBJ whole genome shotgun (WGS) entry which is preliminary data.</text>
</comment>
<reference evidence="1" key="1">
    <citation type="journal article" date="2021" name="PeerJ">
        <title>Extensive microbial diversity within the chicken gut microbiome revealed by metagenomics and culture.</title>
        <authorList>
            <person name="Gilroy R."/>
            <person name="Ravi A."/>
            <person name="Getino M."/>
            <person name="Pursley I."/>
            <person name="Horton D.L."/>
            <person name="Alikhan N.F."/>
            <person name="Baker D."/>
            <person name="Gharbi K."/>
            <person name="Hall N."/>
            <person name="Watson M."/>
            <person name="Adriaenssens E.M."/>
            <person name="Foster-Nyarko E."/>
            <person name="Jarju S."/>
            <person name="Secka A."/>
            <person name="Antonio M."/>
            <person name="Oren A."/>
            <person name="Chaudhuri R.R."/>
            <person name="La Ragione R."/>
            <person name="Hildebrand F."/>
            <person name="Pallen M.J."/>
        </authorList>
    </citation>
    <scope>NUCLEOTIDE SEQUENCE</scope>
    <source>
        <strain evidence="1">ChiBcec18-1249</strain>
    </source>
</reference>
<proteinExistence type="predicted"/>
<feature type="non-terminal residue" evidence="1">
    <location>
        <position position="1"/>
    </location>
</feature>
<dbReference type="EMBL" id="DWZJ01000108">
    <property type="protein sequence ID" value="HJB14418.1"/>
    <property type="molecule type" value="Genomic_DNA"/>
</dbReference>
<organism evidence="1 2">
    <name type="scientific">Candidatus Oscillibacter excrementigallinarum</name>
    <dbReference type="NCBI Taxonomy" id="2838716"/>
    <lineage>
        <taxon>Bacteria</taxon>
        <taxon>Bacillati</taxon>
        <taxon>Bacillota</taxon>
        <taxon>Clostridia</taxon>
        <taxon>Eubacteriales</taxon>
        <taxon>Oscillospiraceae</taxon>
        <taxon>Oscillibacter</taxon>
    </lineage>
</organism>
<reference evidence="1" key="2">
    <citation type="submission" date="2021-04" db="EMBL/GenBank/DDBJ databases">
        <authorList>
            <person name="Gilroy R."/>
        </authorList>
    </citation>
    <scope>NUCLEOTIDE SEQUENCE</scope>
    <source>
        <strain evidence="1">ChiBcec18-1249</strain>
    </source>
</reference>
<gene>
    <name evidence="1" type="ORF">H9787_12015</name>
</gene>
<evidence type="ECO:0000313" key="2">
    <source>
        <dbReference type="Proteomes" id="UP000823824"/>
    </source>
</evidence>